<evidence type="ECO:0000256" key="2">
    <source>
        <dbReference type="SAM" id="Phobius"/>
    </source>
</evidence>
<keyword evidence="2" id="KW-0472">Membrane</keyword>
<dbReference type="OrthoDB" id="9807602at2"/>
<feature type="region of interest" description="Disordered" evidence="1">
    <location>
        <begin position="1372"/>
        <end position="1395"/>
    </location>
</feature>
<keyword evidence="4" id="KW-1185">Reference proteome</keyword>
<feature type="transmembrane region" description="Helical" evidence="2">
    <location>
        <begin position="692"/>
        <end position="710"/>
    </location>
</feature>
<feature type="transmembrane region" description="Helical" evidence="2">
    <location>
        <begin position="578"/>
        <end position="595"/>
    </location>
</feature>
<evidence type="ECO:0000256" key="1">
    <source>
        <dbReference type="SAM" id="MobiDB-lite"/>
    </source>
</evidence>
<sequence length="1395" mass="158127">MNYNKLNNLTGWFVFLIATIVYFLTIEDTVSLWDCGEYITAAHKLEVGHPPGAPLFMVLGRLFSFFAEPEMVAVWINRLSALCSSFTILFLYWSITMFGKKIMQRKERDWSRGDQIATIGAGVVGALAYTFSDSFWFSAVEGEVYAMSSLFTAAIFWMILKWDAEMIGIKHGEIKDGRSPMRWMILIWFMFGLAIGVHLLGLLAVPAIAFVMYFNLWEKTNLKGIILTGLISVVVLAFVQEGIIPGSVAVASSFEVAFVNSFGLPFFSGTIFFFLLLVGLFIWAFRYAKRKAKPILNTALWSLAFLLIGYGSFAVIVIRSNANTPLDENDPENLVTLHAYLKREQYGSWPILNGNYWNSTLADQSEYEDGSPFYLRRFVVENDQTGMDAKAFMTEKEATDWAKSKGRNYSVKEKYFSSNESVRKKSKQVYAQTTFLPRMYYTSGNPNDPKIVAYKNWSGYDPTDVADSDENGADGLRLPRFRENMRYMFSYQMNWMYWRYFMWNFSGRQNDFQGHGDEMRGNWISGFSFIDDARLGNQEHAPYYTLENPAHNNFWMLPLVLGVIGLIFHFYRAPKDAFIVFLTFFFTGIAIVIYLNQKPFEPRERDYAYAASFYAFAFWIGLSVLALYDAYKNFQKEDWKKMLIGYGALTGFILIFAASGGGVILTTWLIIAIIGLVLLGLAFGLRKALPNNTVAATLFTLLTLFVPYIMGEQGWDDHDRSNKSSAHDLAYNYLQSCAKNGIIFSVGDNDTFPLWYLQEVEGERTDVRVCNTSLFDTDWYTNQMKMKMYDSEPLPITFREDQILQWAGGTDQAFFKEAFSVPTTSTTWMLNQGMNRKTMERLFDLKVKNSPQEFNQAFTNFKNIASSALSSVKAKDPAFDPRINEIRQSFNSANVDSSNMETIESMENGILEIFEGYRNQILEADVKALESLQEIMSTWEDGWSFLPLKDVISFMQDDDNMIRFRTSSLRVIPSTGFILPVNKKNALASGIISKEEVSNCEDEIRFRFNSRSVQTITKSDIMILDMLAHNDWKRPMYFTSPGNTEVSTAMYQSGHLRTNGMAWEITPILAQGRTPINEKLMYKHIMETYHYGKMNNPDVLTDYYARRQTVQFRTMFAQLAEHYVIEAEQMEMSKQQYGPMLKNLRASGQARVADSLENTFKGSLGMTVAELRKKAAQVIHKSLEVMPANIVLDYGERPSPAGSIKDANGAEYQQFQDGVLQDYVGLLYRANDKAGAEKLGAEVARQLESILGYFKNSPAQFATSNDMDYIAAVINYATIHKFAGDPRIGNPNGALINRTTKELEALYNVDLTRIYNELDQLSLENGESRTDGNFASKKARLQGTMNAIDFTFELTGTQVPTAPQPASNGMPVGGDAILPETLPKGAESDSEPIVG</sequence>
<feature type="transmembrane region" description="Helical" evidence="2">
    <location>
        <begin position="183"/>
        <end position="216"/>
    </location>
</feature>
<feature type="transmembrane region" description="Helical" evidence="2">
    <location>
        <begin position="554"/>
        <end position="571"/>
    </location>
</feature>
<comment type="caution">
    <text evidence="3">The sequence shown here is derived from an EMBL/GenBank/DDBJ whole genome shotgun (WGS) entry which is preliminary data.</text>
</comment>
<evidence type="ECO:0000313" key="3">
    <source>
        <dbReference type="EMBL" id="TSJ41661.1"/>
    </source>
</evidence>
<dbReference type="InterPro" id="IPR052724">
    <property type="entry name" value="GT117_domain-containing"/>
</dbReference>
<organism evidence="3 4">
    <name type="scientific">Fluviicola chungangensis</name>
    <dbReference type="NCBI Taxonomy" id="2597671"/>
    <lineage>
        <taxon>Bacteria</taxon>
        <taxon>Pseudomonadati</taxon>
        <taxon>Bacteroidota</taxon>
        <taxon>Flavobacteriia</taxon>
        <taxon>Flavobacteriales</taxon>
        <taxon>Crocinitomicaceae</taxon>
        <taxon>Fluviicola</taxon>
    </lineage>
</organism>
<feature type="transmembrane region" description="Helical" evidence="2">
    <location>
        <begin position="270"/>
        <end position="288"/>
    </location>
</feature>
<dbReference type="RefSeq" id="WP_144333919.1">
    <property type="nucleotide sequence ID" value="NZ_VLPL01000007.1"/>
</dbReference>
<proteinExistence type="predicted"/>
<feature type="transmembrane region" description="Helical" evidence="2">
    <location>
        <begin position="300"/>
        <end position="318"/>
    </location>
</feature>
<reference evidence="3 4" key="1">
    <citation type="submission" date="2019-07" db="EMBL/GenBank/DDBJ databases">
        <authorList>
            <person name="Huq M.A."/>
        </authorList>
    </citation>
    <scope>NUCLEOTIDE SEQUENCE [LARGE SCALE GENOMIC DNA]</scope>
    <source>
        <strain evidence="3 4">MAH-3</strain>
    </source>
</reference>
<feature type="transmembrane region" description="Helical" evidence="2">
    <location>
        <begin position="607"/>
        <end position="631"/>
    </location>
</feature>
<gene>
    <name evidence="3" type="ORF">FO442_14485</name>
</gene>
<feature type="transmembrane region" description="Helical" evidence="2">
    <location>
        <begin position="665"/>
        <end position="685"/>
    </location>
</feature>
<feature type="transmembrane region" description="Helical" evidence="2">
    <location>
        <begin position="643"/>
        <end position="659"/>
    </location>
</feature>
<feature type="transmembrane region" description="Helical" evidence="2">
    <location>
        <begin position="116"/>
        <end position="132"/>
    </location>
</feature>
<dbReference type="PANTHER" id="PTHR16214">
    <property type="entry name" value="TRANSMEMBRANE PROTEIN 260"/>
    <property type="match status" value="1"/>
</dbReference>
<dbReference type="EMBL" id="VLPL01000007">
    <property type="protein sequence ID" value="TSJ41661.1"/>
    <property type="molecule type" value="Genomic_DNA"/>
</dbReference>
<feature type="transmembrane region" description="Helical" evidence="2">
    <location>
        <begin position="9"/>
        <end position="26"/>
    </location>
</feature>
<dbReference type="PANTHER" id="PTHR16214:SF3">
    <property type="entry name" value="TRANSMEMBRANE PROTEIN 260"/>
    <property type="match status" value="1"/>
</dbReference>
<evidence type="ECO:0000313" key="4">
    <source>
        <dbReference type="Proteomes" id="UP000316008"/>
    </source>
</evidence>
<feature type="transmembrane region" description="Helical" evidence="2">
    <location>
        <begin position="222"/>
        <end position="239"/>
    </location>
</feature>
<dbReference type="InterPro" id="IPR021280">
    <property type="entry name" value="TMEM260-like"/>
</dbReference>
<keyword evidence="2" id="KW-0812">Transmembrane</keyword>
<keyword evidence="2" id="KW-1133">Transmembrane helix</keyword>
<protein>
    <submittedName>
        <fullName evidence="3">DUF2723 domain-containing protein</fullName>
    </submittedName>
</protein>
<name>A0A556MNX1_9FLAO</name>
<dbReference type="Proteomes" id="UP000316008">
    <property type="component" value="Unassembled WGS sequence"/>
</dbReference>
<feature type="transmembrane region" description="Helical" evidence="2">
    <location>
        <begin position="72"/>
        <end position="95"/>
    </location>
</feature>
<dbReference type="Pfam" id="PF11028">
    <property type="entry name" value="TMEM260-like"/>
    <property type="match status" value="1"/>
</dbReference>
<accession>A0A556MNX1</accession>